<dbReference type="PANTHER" id="PTHR47752:SF1">
    <property type="entry name" value="HTH-TYPE TRANSCRIPTIONAL REPRESSOR FABR"/>
    <property type="match status" value="1"/>
</dbReference>
<dbReference type="Proteomes" id="UP001501337">
    <property type="component" value="Unassembled WGS sequence"/>
</dbReference>
<dbReference type="InterPro" id="IPR001647">
    <property type="entry name" value="HTH_TetR"/>
</dbReference>
<dbReference type="PROSITE" id="PS50977">
    <property type="entry name" value="HTH_TETR_2"/>
    <property type="match status" value="1"/>
</dbReference>
<keyword evidence="3" id="KW-0804">Transcription</keyword>
<dbReference type="InterPro" id="IPR054129">
    <property type="entry name" value="DesT_TetR_C"/>
</dbReference>
<dbReference type="EMBL" id="BAABBO010000001">
    <property type="protein sequence ID" value="GAA3952356.1"/>
    <property type="molecule type" value="Genomic_DNA"/>
</dbReference>
<dbReference type="NCBIfam" id="NF008402">
    <property type="entry name" value="PRK11202.1"/>
    <property type="match status" value="1"/>
</dbReference>
<dbReference type="SUPFAM" id="SSF46689">
    <property type="entry name" value="Homeodomain-like"/>
    <property type="match status" value="1"/>
</dbReference>
<evidence type="ECO:0000256" key="2">
    <source>
        <dbReference type="ARBA" id="ARBA00023125"/>
    </source>
</evidence>
<dbReference type="Gene3D" id="1.10.357.10">
    <property type="entry name" value="Tetracycline Repressor, domain 2"/>
    <property type="match status" value="1"/>
</dbReference>
<name>A0ABP7NRV9_9GAMM</name>
<feature type="domain" description="HTH tetR-type" evidence="5">
    <location>
        <begin position="41"/>
        <end position="102"/>
    </location>
</feature>
<accession>A0ABP7NRV9</accession>
<evidence type="ECO:0000256" key="1">
    <source>
        <dbReference type="ARBA" id="ARBA00023015"/>
    </source>
</evidence>
<evidence type="ECO:0000313" key="6">
    <source>
        <dbReference type="EMBL" id="GAA3952356.1"/>
    </source>
</evidence>
<evidence type="ECO:0000256" key="4">
    <source>
        <dbReference type="PROSITE-ProRule" id="PRU00335"/>
    </source>
</evidence>
<dbReference type="Gene3D" id="1.10.10.60">
    <property type="entry name" value="Homeodomain-like"/>
    <property type="match status" value="1"/>
</dbReference>
<dbReference type="Pfam" id="PF21943">
    <property type="entry name" value="TetR_C_46"/>
    <property type="match status" value="1"/>
</dbReference>
<feature type="DNA-binding region" description="H-T-H motif" evidence="4">
    <location>
        <begin position="65"/>
        <end position="84"/>
    </location>
</feature>
<keyword evidence="1" id="KW-0805">Transcription regulation</keyword>
<dbReference type="InterPro" id="IPR050692">
    <property type="entry name" value="HTH_transcr_repressor_FabR"/>
</dbReference>
<keyword evidence="7" id="KW-1185">Reference proteome</keyword>
<dbReference type="Pfam" id="PF00440">
    <property type="entry name" value="TetR_N"/>
    <property type="match status" value="1"/>
</dbReference>
<protein>
    <submittedName>
        <fullName evidence="6">TetR family transcriptional regulator</fullName>
    </submittedName>
</protein>
<reference evidence="7" key="1">
    <citation type="journal article" date="2019" name="Int. J. Syst. Evol. Microbiol.">
        <title>The Global Catalogue of Microorganisms (GCM) 10K type strain sequencing project: providing services to taxonomists for standard genome sequencing and annotation.</title>
        <authorList>
            <consortium name="The Broad Institute Genomics Platform"/>
            <consortium name="The Broad Institute Genome Sequencing Center for Infectious Disease"/>
            <person name="Wu L."/>
            <person name="Ma J."/>
        </authorList>
    </citation>
    <scope>NUCLEOTIDE SEQUENCE [LARGE SCALE GENOMIC DNA]</scope>
    <source>
        <strain evidence="7">JCM 17555</strain>
    </source>
</reference>
<evidence type="ECO:0000256" key="3">
    <source>
        <dbReference type="ARBA" id="ARBA00023163"/>
    </source>
</evidence>
<comment type="caution">
    <text evidence="6">The sequence shown here is derived from an EMBL/GenBank/DDBJ whole genome shotgun (WGS) entry which is preliminary data.</text>
</comment>
<gene>
    <name evidence="6" type="ORF">GCM10022278_09220</name>
</gene>
<organism evidence="6 7">
    <name type="scientific">Allohahella marinimesophila</name>
    <dbReference type="NCBI Taxonomy" id="1054972"/>
    <lineage>
        <taxon>Bacteria</taxon>
        <taxon>Pseudomonadati</taxon>
        <taxon>Pseudomonadota</taxon>
        <taxon>Gammaproteobacteria</taxon>
        <taxon>Oceanospirillales</taxon>
        <taxon>Hahellaceae</taxon>
        <taxon>Allohahella</taxon>
    </lineage>
</organism>
<sequence length="242" mass="27481">MVVSVQSDTQFVGSERAIAIYQAHGDPLDSQRILSREEKKRQTRQSLVDAALTLVGQGENFTGISIREVAKNAGVVPTSFYRHFTDMEELGLDIVDDLGMMLRRKLRAVRQTDGYSGELTRSSVQLFTDFVCHHRNHFYFMYQCRAGGTVRLRAAIRNELSFFANELASDIRQLHMLGKVDSADLQMVSQLIVAAVFESTTDLLDQVDSSPTFRQEFVDLTVKKLRLIWLGAECWRSRRPAD</sequence>
<proteinExistence type="predicted"/>
<evidence type="ECO:0000259" key="5">
    <source>
        <dbReference type="PROSITE" id="PS50977"/>
    </source>
</evidence>
<evidence type="ECO:0000313" key="7">
    <source>
        <dbReference type="Proteomes" id="UP001501337"/>
    </source>
</evidence>
<dbReference type="PANTHER" id="PTHR47752">
    <property type="entry name" value="HTH-TYPE TRANSCRIPTIONAL REPRESSOR FABR"/>
    <property type="match status" value="1"/>
</dbReference>
<dbReference type="RefSeq" id="WP_344803728.1">
    <property type="nucleotide sequence ID" value="NZ_BAABBO010000001.1"/>
</dbReference>
<keyword evidence="2 4" id="KW-0238">DNA-binding</keyword>
<dbReference type="InterPro" id="IPR009057">
    <property type="entry name" value="Homeodomain-like_sf"/>
</dbReference>